<name>A0A6P2MSU9_9BURK</name>
<dbReference type="GeneID" id="93171318"/>
<organism evidence="1 2">
    <name type="scientific">Burkholderia pseudomultivorans</name>
    <dbReference type="NCBI Taxonomy" id="1207504"/>
    <lineage>
        <taxon>Bacteria</taxon>
        <taxon>Pseudomonadati</taxon>
        <taxon>Pseudomonadota</taxon>
        <taxon>Betaproteobacteria</taxon>
        <taxon>Burkholderiales</taxon>
        <taxon>Burkholderiaceae</taxon>
        <taxon>Burkholderia</taxon>
        <taxon>Burkholderia cepacia complex</taxon>
    </lineage>
</organism>
<proteinExistence type="predicted"/>
<gene>
    <name evidence="1" type="ORF">BPS26883_04277</name>
</gene>
<dbReference type="Proteomes" id="UP000494162">
    <property type="component" value="Unassembled WGS sequence"/>
</dbReference>
<protein>
    <submittedName>
        <fullName evidence="1">Uncharacterized protein</fullName>
    </submittedName>
</protein>
<reference evidence="1 2" key="1">
    <citation type="submission" date="2019-09" db="EMBL/GenBank/DDBJ databases">
        <authorList>
            <person name="Depoorter E."/>
        </authorList>
    </citation>
    <scope>NUCLEOTIDE SEQUENCE [LARGE SCALE GENOMIC DNA]</scope>
    <source>
        <strain evidence="1">LMG 26883</strain>
    </source>
</reference>
<evidence type="ECO:0000313" key="1">
    <source>
        <dbReference type="EMBL" id="VWB88870.1"/>
    </source>
</evidence>
<dbReference type="AlphaFoldDB" id="A0A6P2MSU9"/>
<dbReference type="Pfam" id="PF12640">
    <property type="entry name" value="UPF0489"/>
    <property type="match status" value="1"/>
</dbReference>
<accession>A0A6P2MSU9</accession>
<dbReference type="RefSeq" id="WP_006405724.1">
    <property type="nucleotide sequence ID" value="NZ_CABVPP010000035.1"/>
</dbReference>
<dbReference type="EMBL" id="CABVPP010000035">
    <property type="protein sequence ID" value="VWB88870.1"/>
    <property type="molecule type" value="Genomic_DNA"/>
</dbReference>
<dbReference type="InterPro" id="IPR024131">
    <property type="entry name" value="UPF0489"/>
</dbReference>
<sequence length="262" mass="29362">MFHDTFNIGGKNIFVVESHHHVLRGWAEVRRSQPSSPPPALLTLDHHTDLEEPFDDHRFYATHQRMTDQNAAAKKALLPGMIAAIDWNIEATVEAAIDKLKHDEHIRTAVQAGILSRAFVVNLESEYIADEEVYGVRADYDEIGCTRPNTDPLIEKERIDRVLESMYLDHVLASLDSMAQGGGAPAVTAQPYILDIDLDYFHSEKAIEPDDPETFYRLVQNALAITIATEPGCVKALRWPGSKITGKTLLARMEQHLRTALT</sequence>
<evidence type="ECO:0000313" key="2">
    <source>
        <dbReference type="Proteomes" id="UP000494162"/>
    </source>
</evidence>